<feature type="transmembrane region" description="Helical" evidence="4">
    <location>
        <begin position="101"/>
        <end position="121"/>
    </location>
</feature>
<dbReference type="AlphaFoldDB" id="A0A1I4Q7I9"/>
<dbReference type="GO" id="GO:0009893">
    <property type="term" value="P:positive regulation of metabolic process"/>
    <property type="evidence" value="ECO:0007669"/>
    <property type="project" value="UniProtKB-ARBA"/>
</dbReference>
<keyword evidence="4" id="KW-0472">Membrane</keyword>
<feature type="transmembrane region" description="Helical" evidence="4">
    <location>
        <begin position="212"/>
        <end position="233"/>
    </location>
</feature>
<dbReference type="OrthoDB" id="345413at2"/>
<sequence length="379" mass="42640">MNYVSAAAALVCLSIGVILLFASLSWLVNRQQDRLPMAYLIAMLSLIVLQSMEYLYLQTELMHRWPFFLKIADAPVVMLPFCLFGYIRALQGDNVLANWRARWLHALPMILVAALAVPFWLLPSEEQVYWLMQGRISESLWQPAALYGTPYLSVLIVLSLFYWWRQQRLGISSRKPAVQDWVNRLQLIQLIIATSLIIRTIIYYLIDWQISEIYFLAPTTAYLAYLLLTFAHLPAHIPRATTPEIKPAAASNDTPSQAAVEPEAAAHFGLLTDAMKDGLFRLNDLTLGKLAQQCGITTHQASAAINQCSGGNFYDWLNGFRIDAACEALTQSTISVTQICYDVGFNSKSTFNTAFRRITGCTPTEFRKRQTACQPPSTA</sequence>
<feature type="transmembrane region" description="Helical" evidence="4">
    <location>
        <begin position="185"/>
        <end position="206"/>
    </location>
</feature>
<dbReference type="InterPro" id="IPR020449">
    <property type="entry name" value="Tscrpt_reg_AraC-type_HTH"/>
</dbReference>
<evidence type="ECO:0000256" key="1">
    <source>
        <dbReference type="ARBA" id="ARBA00023015"/>
    </source>
</evidence>
<protein>
    <submittedName>
        <fullName evidence="6">AraC-type DNA-binding protein</fullName>
    </submittedName>
</protein>
<reference evidence="7" key="1">
    <citation type="submission" date="2016-10" db="EMBL/GenBank/DDBJ databases">
        <authorList>
            <person name="Varghese N."/>
            <person name="Submissions S."/>
        </authorList>
    </citation>
    <scope>NUCLEOTIDE SEQUENCE [LARGE SCALE GENOMIC DNA]</scope>
    <source>
        <strain evidence="7">CGMCC 1.7061</strain>
    </source>
</reference>
<evidence type="ECO:0000256" key="2">
    <source>
        <dbReference type="ARBA" id="ARBA00023125"/>
    </source>
</evidence>
<dbReference type="PROSITE" id="PS01124">
    <property type="entry name" value="HTH_ARAC_FAMILY_2"/>
    <property type="match status" value="1"/>
</dbReference>
<dbReference type="Proteomes" id="UP000198519">
    <property type="component" value="Unassembled WGS sequence"/>
</dbReference>
<keyword evidence="7" id="KW-1185">Reference proteome</keyword>
<dbReference type="InterPro" id="IPR009057">
    <property type="entry name" value="Homeodomain-like_sf"/>
</dbReference>
<evidence type="ECO:0000256" key="4">
    <source>
        <dbReference type="SAM" id="Phobius"/>
    </source>
</evidence>
<dbReference type="Pfam" id="PF12833">
    <property type="entry name" value="HTH_18"/>
    <property type="match status" value="1"/>
</dbReference>
<feature type="domain" description="HTH araC/xylS-type" evidence="5">
    <location>
        <begin position="269"/>
        <end position="369"/>
    </location>
</feature>
<feature type="transmembrane region" description="Helical" evidence="4">
    <location>
        <begin position="6"/>
        <end position="28"/>
    </location>
</feature>
<gene>
    <name evidence="6" type="ORF">SAMN04487963_2227</name>
</gene>
<dbReference type="GO" id="GO:0043565">
    <property type="term" value="F:sequence-specific DNA binding"/>
    <property type="evidence" value="ECO:0007669"/>
    <property type="project" value="InterPro"/>
</dbReference>
<evidence type="ECO:0000259" key="5">
    <source>
        <dbReference type="PROSITE" id="PS01124"/>
    </source>
</evidence>
<evidence type="ECO:0000256" key="3">
    <source>
        <dbReference type="ARBA" id="ARBA00023163"/>
    </source>
</evidence>
<proteinExistence type="predicted"/>
<keyword evidence="1" id="KW-0805">Transcription regulation</keyword>
<dbReference type="PANTHER" id="PTHR43280">
    <property type="entry name" value="ARAC-FAMILY TRANSCRIPTIONAL REGULATOR"/>
    <property type="match status" value="1"/>
</dbReference>
<keyword evidence="2 6" id="KW-0238">DNA-binding</keyword>
<keyword evidence="4" id="KW-1133">Transmembrane helix</keyword>
<keyword evidence="4" id="KW-0812">Transmembrane</keyword>
<dbReference type="GO" id="GO:0003700">
    <property type="term" value="F:DNA-binding transcription factor activity"/>
    <property type="evidence" value="ECO:0007669"/>
    <property type="project" value="InterPro"/>
</dbReference>
<accession>A0A1I4Q7I9</accession>
<feature type="transmembrane region" description="Helical" evidence="4">
    <location>
        <begin position="141"/>
        <end position="164"/>
    </location>
</feature>
<dbReference type="SUPFAM" id="SSF46689">
    <property type="entry name" value="Homeodomain-like"/>
    <property type="match status" value="1"/>
</dbReference>
<dbReference type="PROSITE" id="PS00041">
    <property type="entry name" value="HTH_ARAC_FAMILY_1"/>
    <property type="match status" value="1"/>
</dbReference>
<dbReference type="SMART" id="SM00342">
    <property type="entry name" value="HTH_ARAC"/>
    <property type="match status" value="1"/>
</dbReference>
<dbReference type="Gene3D" id="1.10.10.60">
    <property type="entry name" value="Homeodomain-like"/>
    <property type="match status" value="1"/>
</dbReference>
<feature type="transmembrane region" description="Helical" evidence="4">
    <location>
        <begin position="67"/>
        <end position="89"/>
    </location>
</feature>
<keyword evidence="3" id="KW-0804">Transcription</keyword>
<organism evidence="6 7">
    <name type="scientific">Marinobacter zhejiangensis</name>
    <dbReference type="NCBI Taxonomy" id="488535"/>
    <lineage>
        <taxon>Bacteria</taxon>
        <taxon>Pseudomonadati</taxon>
        <taxon>Pseudomonadota</taxon>
        <taxon>Gammaproteobacteria</taxon>
        <taxon>Pseudomonadales</taxon>
        <taxon>Marinobacteraceae</taxon>
        <taxon>Marinobacter</taxon>
    </lineage>
</organism>
<dbReference type="PANTHER" id="PTHR43280:SF29">
    <property type="entry name" value="ARAC-FAMILY TRANSCRIPTIONAL REGULATOR"/>
    <property type="match status" value="1"/>
</dbReference>
<dbReference type="PRINTS" id="PR00032">
    <property type="entry name" value="HTHARAC"/>
</dbReference>
<feature type="transmembrane region" description="Helical" evidence="4">
    <location>
        <begin position="35"/>
        <end position="55"/>
    </location>
</feature>
<evidence type="ECO:0000313" key="7">
    <source>
        <dbReference type="Proteomes" id="UP000198519"/>
    </source>
</evidence>
<dbReference type="EMBL" id="FOUE01000003">
    <property type="protein sequence ID" value="SFM36014.1"/>
    <property type="molecule type" value="Genomic_DNA"/>
</dbReference>
<dbReference type="InterPro" id="IPR018060">
    <property type="entry name" value="HTH_AraC"/>
</dbReference>
<evidence type="ECO:0000313" key="6">
    <source>
        <dbReference type="EMBL" id="SFM36014.1"/>
    </source>
</evidence>
<dbReference type="InterPro" id="IPR018062">
    <property type="entry name" value="HTH_AraC-typ_CS"/>
</dbReference>
<dbReference type="STRING" id="488535.SAMN04487963_2227"/>
<name>A0A1I4Q7I9_9GAMM</name>
<dbReference type="RefSeq" id="WP_092022515.1">
    <property type="nucleotide sequence ID" value="NZ_FOUE01000003.1"/>
</dbReference>